<dbReference type="InParanoid" id="G2X5C1"/>
<dbReference type="HOGENOM" id="CLU_2623875_0_0_1"/>
<name>G2X5C1_VERDV</name>
<dbReference type="EMBL" id="DS572704">
    <property type="protein sequence ID" value="EGY14262.1"/>
    <property type="molecule type" value="Genomic_DNA"/>
</dbReference>
<protein>
    <submittedName>
        <fullName evidence="1">Uncharacterized protein</fullName>
    </submittedName>
</protein>
<dbReference type="KEGG" id="vda:VDAG_05426"/>
<evidence type="ECO:0000313" key="1">
    <source>
        <dbReference type="EMBL" id="EGY14262.1"/>
    </source>
</evidence>
<organism evidence="1 2">
    <name type="scientific">Verticillium dahliae (strain VdLs.17 / ATCC MYA-4575 / FGSC 10137)</name>
    <name type="common">Verticillium wilt</name>
    <dbReference type="NCBI Taxonomy" id="498257"/>
    <lineage>
        <taxon>Eukaryota</taxon>
        <taxon>Fungi</taxon>
        <taxon>Dikarya</taxon>
        <taxon>Ascomycota</taxon>
        <taxon>Pezizomycotina</taxon>
        <taxon>Sordariomycetes</taxon>
        <taxon>Hypocreomycetidae</taxon>
        <taxon>Glomerellales</taxon>
        <taxon>Plectosphaerellaceae</taxon>
        <taxon>Verticillium</taxon>
    </lineage>
</organism>
<gene>
    <name evidence="1" type="ORF">VDAG_05426</name>
</gene>
<keyword evidence="2" id="KW-1185">Reference proteome</keyword>
<dbReference type="RefSeq" id="XP_009650616.1">
    <property type="nucleotide sequence ID" value="XM_009652321.1"/>
</dbReference>
<dbReference type="Proteomes" id="UP000001611">
    <property type="component" value="Chromosome 2"/>
</dbReference>
<dbReference type="AlphaFoldDB" id="G2X5C1"/>
<proteinExistence type="predicted"/>
<evidence type="ECO:0000313" key="2">
    <source>
        <dbReference type="Proteomes" id="UP000001611"/>
    </source>
</evidence>
<dbReference type="GeneID" id="20706889"/>
<sequence>MSSKKKYKIYIAVHKGDPIDFSKYRHTGLWCMPEDRYSHYYFYVKGLTGDFTFERQEYDKGVNGMIDATMEAEDEHLG</sequence>
<accession>G2X5C1</accession>
<reference evidence="1 2" key="1">
    <citation type="submission" date="2008-03" db="EMBL/GenBank/DDBJ databases">
        <title>The Genome Sequence of Verticillium dahliae VdLs.17.</title>
        <authorList>
            <consortium name="The Broad Institute Genome Sequencing Platform"/>
            <person name="Ma L.-J.J."/>
            <person name="Klosterman S.J."/>
            <person name="Subbarao K."/>
            <person name="Dobinson K."/>
            <person name="Veronese P."/>
            <person name="Kang S."/>
            <person name="Gold S.E."/>
            <person name="Young S."/>
            <person name="Jaffe D."/>
            <person name="Gnerre S."/>
            <person name="Berlin A."/>
            <person name="Heiman D."/>
            <person name="Hepburn T."/>
            <person name="Sykes S."/>
            <person name="Alvarado L."/>
            <person name="Kodira C.D."/>
            <person name="Lander E."/>
            <person name="Galagan J."/>
            <person name="Nusbaum C."/>
            <person name="Birren B."/>
        </authorList>
    </citation>
    <scope>NUCLEOTIDE SEQUENCE [LARGE SCALE GENOMIC DNA]</scope>
    <source>
        <strain evidence="2">VdLs.17 / ATCC MYA-4575 / FGSC 10137</strain>
    </source>
</reference>